<evidence type="ECO:0000256" key="1">
    <source>
        <dbReference type="SAM" id="MobiDB-lite"/>
    </source>
</evidence>
<name>A0A1Y6M133_ZYMTR</name>
<evidence type="ECO:0000313" key="3">
    <source>
        <dbReference type="Proteomes" id="UP000215453"/>
    </source>
</evidence>
<dbReference type="EMBL" id="LT882692">
    <property type="protein sequence ID" value="SMY30357.1"/>
    <property type="molecule type" value="Genomic_DNA"/>
</dbReference>
<reference evidence="2 3" key="1">
    <citation type="submission" date="2016-10" db="EMBL/GenBank/DDBJ databases">
        <authorList>
            <person name="Varghese N."/>
        </authorList>
    </citation>
    <scope>NUCLEOTIDE SEQUENCE [LARGE SCALE GENOMIC DNA]</scope>
</reference>
<proteinExistence type="predicted"/>
<dbReference type="Proteomes" id="UP000215453">
    <property type="component" value="Chromosome 17"/>
</dbReference>
<dbReference type="AlphaFoldDB" id="A0A1Y6M133"/>
<sequence length="277" mass="30918">MLVNLQRHFSPHGASERTHDAVNEMLVISKGHVAAPPGWTRIAPRASSAHFDSNYRSLFDLYTKKLSYTNQKEKLNRKLNTFLIFEKRKAKVLNRLRRSINTLGIRDKKSRTFITPKGPKIQPELRHARAISVDSDSDQGCDTDTEGSGFVSAACLITNAINNTLCEDHESNRQSLCKDHKSDRNSGISINDCEDLDSHSDTSTGCPFNDPKDSESDGHTICESSELDRIKFIAAYPIEKRAASVSKLQKLSNSCIIDSGSQTYLINDRTKADFKAV</sequence>
<feature type="region of interest" description="Disordered" evidence="1">
    <location>
        <begin position="177"/>
        <end position="198"/>
    </location>
</feature>
<organism evidence="2 3">
    <name type="scientific">Zymoseptoria tritici ST99CH_1A5</name>
    <dbReference type="NCBI Taxonomy" id="1276529"/>
    <lineage>
        <taxon>Eukaryota</taxon>
        <taxon>Fungi</taxon>
        <taxon>Dikarya</taxon>
        <taxon>Ascomycota</taxon>
        <taxon>Pezizomycotina</taxon>
        <taxon>Dothideomycetes</taxon>
        <taxon>Dothideomycetidae</taxon>
        <taxon>Mycosphaerellales</taxon>
        <taxon>Mycosphaerellaceae</taxon>
        <taxon>Zymoseptoria</taxon>
    </lineage>
</organism>
<protein>
    <submittedName>
        <fullName evidence="2">Uncharacterized protein</fullName>
    </submittedName>
</protein>
<evidence type="ECO:0000313" key="2">
    <source>
        <dbReference type="EMBL" id="SMY30357.1"/>
    </source>
</evidence>
<gene>
    <name evidence="2" type="ORF">ZT1A5_G11809</name>
</gene>
<accession>A0A1Y6M133</accession>